<evidence type="ECO:0000313" key="3">
    <source>
        <dbReference type="Proteomes" id="UP000319263"/>
    </source>
</evidence>
<keyword evidence="1" id="KW-1133">Transmembrane helix</keyword>
<feature type="transmembrane region" description="Helical" evidence="1">
    <location>
        <begin position="9"/>
        <end position="31"/>
    </location>
</feature>
<dbReference type="EMBL" id="CP041692">
    <property type="protein sequence ID" value="QDP96976.1"/>
    <property type="molecule type" value="Genomic_DNA"/>
</dbReference>
<organism evidence="2 3">
    <name type="scientific">Microlunatus elymi</name>
    <dbReference type="NCBI Taxonomy" id="2596828"/>
    <lineage>
        <taxon>Bacteria</taxon>
        <taxon>Bacillati</taxon>
        <taxon>Actinomycetota</taxon>
        <taxon>Actinomycetes</taxon>
        <taxon>Propionibacteriales</taxon>
        <taxon>Propionibacteriaceae</taxon>
        <taxon>Microlunatus</taxon>
    </lineage>
</organism>
<dbReference type="OrthoDB" id="3733680at2"/>
<feature type="transmembrane region" description="Helical" evidence="1">
    <location>
        <begin position="72"/>
        <end position="91"/>
    </location>
</feature>
<keyword evidence="1" id="KW-0472">Membrane</keyword>
<keyword evidence="3" id="KW-1185">Reference proteome</keyword>
<dbReference type="Pfam" id="PF09534">
    <property type="entry name" value="Trp_oprn_chp"/>
    <property type="match status" value="1"/>
</dbReference>
<feature type="transmembrane region" description="Helical" evidence="1">
    <location>
        <begin position="43"/>
        <end position="65"/>
    </location>
</feature>
<name>A0A516Q0K5_9ACTN</name>
<dbReference type="KEGG" id="mik:FOE78_14540"/>
<gene>
    <name evidence="2" type="ORF">FOE78_14540</name>
</gene>
<reference evidence="2 3" key="1">
    <citation type="submission" date="2019-07" db="EMBL/GenBank/DDBJ databases">
        <title>Microlunatus dokdonensis sp. nov. isolated from the rhizospheric soil of the wild plant Elymus tsukushiensis.</title>
        <authorList>
            <person name="Ghim S.-Y."/>
            <person name="Hwang Y.-J."/>
            <person name="Son J.-S."/>
            <person name="Shin J.-H."/>
        </authorList>
    </citation>
    <scope>NUCLEOTIDE SEQUENCE [LARGE SCALE GENOMIC DNA]</scope>
    <source>
        <strain evidence="2 3">KUDC0627</strain>
    </source>
</reference>
<proteinExistence type="predicted"/>
<evidence type="ECO:0000313" key="2">
    <source>
        <dbReference type="EMBL" id="QDP96976.1"/>
    </source>
</evidence>
<dbReference type="Proteomes" id="UP000319263">
    <property type="component" value="Chromosome"/>
</dbReference>
<feature type="transmembrane region" description="Helical" evidence="1">
    <location>
        <begin position="111"/>
        <end position="138"/>
    </location>
</feature>
<sequence length="194" mass="20213">MTSERSRTIAFALLIIGAIAVVAGAAVPWYSADGLVHFSGSDITGGVAQALGVAILAGVLLMLALRATGRRIVAVLVGLIALLGVITMPLQRPDSAEVFTELRKHTLADSYHLQLVGGSIAYAVGCLLVLAGAVIVLLRAGRWPQRASRFERAAAQQRTLLPADPDAEIDAGAVWKSIDAGEDPTLPPDSKQGN</sequence>
<dbReference type="RefSeq" id="WP_143986937.1">
    <property type="nucleotide sequence ID" value="NZ_CP041692.1"/>
</dbReference>
<keyword evidence="1" id="KW-0812">Transmembrane</keyword>
<accession>A0A516Q0K5</accession>
<evidence type="ECO:0000256" key="1">
    <source>
        <dbReference type="SAM" id="Phobius"/>
    </source>
</evidence>
<dbReference type="InterPro" id="IPR019051">
    <property type="entry name" value="Trp_biosyn_TM_oprn/chp"/>
</dbReference>
<protein>
    <submittedName>
        <fullName evidence="2">Trp biosynthesis-associated membrane protein</fullName>
    </submittedName>
</protein>
<dbReference type="AlphaFoldDB" id="A0A516Q0K5"/>